<dbReference type="NCBIfam" id="TIGR00229">
    <property type="entry name" value="sensory_box"/>
    <property type="match status" value="2"/>
</dbReference>
<accession>A0ABU3GNN7</accession>
<evidence type="ECO:0000256" key="4">
    <source>
        <dbReference type="ARBA" id="ARBA00022679"/>
    </source>
</evidence>
<dbReference type="Proteomes" id="UP001258315">
    <property type="component" value="Unassembled WGS sequence"/>
</dbReference>
<dbReference type="RefSeq" id="WP_311947272.1">
    <property type="nucleotide sequence ID" value="NZ_JAVLVU010000001.1"/>
</dbReference>
<dbReference type="Gene3D" id="3.30.450.20">
    <property type="entry name" value="PAS domain"/>
    <property type="match status" value="4"/>
</dbReference>
<dbReference type="InterPro" id="IPR013655">
    <property type="entry name" value="PAS_fold_3"/>
</dbReference>
<keyword evidence="9" id="KW-1185">Reference proteome</keyword>
<gene>
    <name evidence="8" type="ORF">QE417_000474</name>
</gene>
<dbReference type="EMBL" id="JAVLVU010000001">
    <property type="protein sequence ID" value="MDT3401402.1"/>
    <property type="molecule type" value="Genomic_DNA"/>
</dbReference>
<proteinExistence type="predicted"/>
<dbReference type="SMART" id="SM00091">
    <property type="entry name" value="PAS"/>
    <property type="match status" value="3"/>
</dbReference>
<dbReference type="InterPro" id="IPR052162">
    <property type="entry name" value="Sensor_kinase/Photoreceptor"/>
</dbReference>
<evidence type="ECO:0000256" key="6">
    <source>
        <dbReference type="SAM" id="Phobius"/>
    </source>
</evidence>
<evidence type="ECO:0000313" key="8">
    <source>
        <dbReference type="EMBL" id="MDT3401402.1"/>
    </source>
</evidence>
<keyword evidence="5" id="KW-0418">Kinase</keyword>
<keyword evidence="6" id="KW-1133">Transmembrane helix</keyword>
<evidence type="ECO:0000256" key="2">
    <source>
        <dbReference type="ARBA" id="ARBA00012438"/>
    </source>
</evidence>
<evidence type="ECO:0000259" key="7">
    <source>
        <dbReference type="PROSITE" id="PS50112"/>
    </source>
</evidence>
<dbReference type="InterPro" id="IPR035965">
    <property type="entry name" value="PAS-like_dom_sf"/>
</dbReference>
<evidence type="ECO:0000256" key="3">
    <source>
        <dbReference type="ARBA" id="ARBA00022553"/>
    </source>
</evidence>
<dbReference type="Pfam" id="PF13426">
    <property type="entry name" value="PAS_9"/>
    <property type="match status" value="1"/>
</dbReference>
<dbReference type="SUPFAM" id="SSF55785">
    <property type="entry name" value="PYP-like sensor domain (PAS domain)"/>
    <property type="match status" value="4"/>
</dbReference>
<name>A0ABU3GNN7_9SPHI</name>
<evidence type="ECO:0000256" key="5">
    <source>
        <dbReference type="ARBA" id="ARBA00022777"/>
    </source>
</evidence>
<dbReference type="SMART" id="SM00086">
    <property type="entry name" value="PAC"/>
    <property type="match status" value="3"/>
</dbReference>
<dbReference type="PANTHER" id="PTHR43304">
    <property type="entry name" value="PHYTOCHROME-LIKE PROTEIN CPH1"/>
    <property type="match status" value="1"/>
</dbReference>
<dbReference type="InterPro" id="IPR013767">
    <property type="entry name" value="PAS_fold"/>
</dbReference>
<comment type="caution">
    <text evidence="8">The sequence shown here is derived from an EMBL/GenBank/DDBJ whole genome shotgun (WGS) entry which is preliminary data.</text>
</comment>
<dbReference type="PANTHER" id="PTHR43304:SF1">
    <property type="entry name" value="PAC DOMAIN-CONTAINING PROTEIN"/>
    <property type="match status" value="1"/>
</dbReference>
<dbReference type="InterPro" id="IPR001610">
    <property type="entry name" value="PAC"/>
</dbReference>
<dbReference type="Pfam" id="PF00989">
    <property type="entry name" value="PAS"/>
    <property type="match status" value="1"/>
</dbReference>
<protein>
    <recommendedName>
        <fullName evidence="2">histidine kinase</fullName>
        <ecNumber evidence="2">2.7.13.3</ecNumber>
    </recommendedName>
</protein>
<dbReference type="CDD" id="cd00130">
    <property type="entry name" value="PAS"/>
    <property type="match status" value="2"/>
</dbReference>
<organism evidence="8 9">
    <name type="scientific">Mucilaginibacter terrae</name>
    <dbReference type="NCBI Taxonomy" id="1955052"/>
    <lineage>
        <taxon>Bacteria</taxon>
        <taxon>Pseudomonadati</taxon>
        <taxon>Bacteroidota</taxon>
        <taxon>Sphingobacteriia</taxon>
        <taxon>Sphingobacteriales</taxon>
        <taxon>Sphingobacteriaceae</taxon>
        <taxon>Mucilaginibacter</taxon>
    </lineage>
</organism>
<dbReference type="EC" id="2.7.13.3" evidence="2"/>
<feature type="domain" description="PAS" evidence="7">
    <location>
        <begin position="330"/>
        <end position="400"/>
    </location>
</feature>
<reference evidence="9" key="1">
    <citation type="submission" date="2023-07" db="EMBL/GenBank/DDBJ databases">
        <title>Functional and genomic diversity of the sorghum phyllosphere microbiome.</title>
        <authorList>
            <person name="Shade A."/>
        </authorList>
    </citation>
    <scope>NUCLEOTIDE SEQUENCE [LARGE SCALE GENOMIC DNA]</scope>
    <source>
        <strain evidence="9">SORGH_AS_0422</strain>
    </source>
</reference>
<dbReference type="Pfam" id="PF08447">
    <property type="entry name" value="PAS_3"/>
    <property type="match status" value="2"/>
</dbReference>
<feature type="domain" description="PAS" evidence="7">
    <location>
        <begin position="72"/>
        <end position="143"/>
    </location>
</feature>
<keyword evidence="3" id="KW-0597">Phosphoprotein</keyword>
<evidence type="ECO:0000256" key="1">
    <source>
        <dbReference type="ARBA" id="ARBA00000085"/>
    </source>
</evidence>
<sequence length="609" mass="71697">MRLGAIRIAIIYVVLGILWITLSDKLLSYFYDSINTSLYHVINVSKGIFYVLITGCLLWKLIKDDDVRLTESEKQYRDMYAGSPLPMWIYDTETLKFVSVNDSAVQNYGYSKDEFLSMSILDIRPPEDREKVIQSIKTVSKRIKHSGTWIHKKADGTLIYVNISAQQVKFNNKLHVMVIAQDVNDHIIFEQRLKSLNNELLEKQGKLIQTQKIAKVAGWELYVSNRNMMWSDEMHILTETHPDNHQNLWHRYLKIVHDDDRDKTEKALECLIKSNQEVNLVIRLVLNNNKICYVRQQAKLEMLNGEPYKITGIMQDITAYKRLELERNKYQINLEDTLNSMSESFFALDNELKFIKVNSKFEEETGFWAKDVLGRYLLDVFHEDKEDSACKQFREVLTDRRSRRFENYAQSLEKWLLYSVYPTDEGLAIYFQDITGQKNKDIQLKQALERYHIVLKATNDVIYDYDMVHNNIIYNTSLTQLLNCDLRNINYDLHWWRSLIHPDDVASVVKSQAKVLQNKGTNWWCEYRIDCGQQEYKYVYDQGYFIYDDAGTPVRLIGAVKNIDEYLSATTRKISALPKLLPRLTTWWWLWTSKTILPGLTKLLKITRN</sequence>
<dbReference type="PROSITE" id="PS50112">
    <property type="entry name" value="PAS"/>
    <property type="match status" value="2"/>
</dbReference>
<evidence type="ECO:0000313" key="9">
    <source>
        <dbReference type="Proteomes" id="UP001258315"/>
    </source>
</evidence>
<keyword evidence="6" id="KW-0812">Transmembrane</keyword>
<comment type="catalytic activity">
    <reaction evidence="1">
        <text>ATP + protein L-histidine = ADP + protein N-phospho-L-histidine.</text>
        <dbReference type="EC" id="2.7.13.3"/>
    </reaction>
</comment>
<keyword evidence="4" id="KW-0808">Transferase</keyword>
<keyword evidence="6" id="KW-0472">Membrane</keyword>
<feature type="transmembrane region" description="Helical" evidence="6">
    <location>
        <begin position="37"/>
        <end position="59"/>
    </location>
</feature>
<dbReference type="InterPro" id="IPR000014">
    <property type="entry name" value="PAS"/>
</dbReference>
<feature type="transmembrane region" description="Helical" evidence="6">
    <location>
        <begin position="9"/>
        <end position="31"/>
    </location>
</feature>